<dbReference type="SUPFAM" id="SSF54909">
    <property type="entry name" value="Dimeric alpha+beta barrel"/>
    <property type="match status" value="1"/>
</dbReference>
<name>G0EEI9_PYRF1</name>
<evidence type="ECO:0000256" key="1">
    <source>
        <dbReference type="ARBA" id="ARBA00029440"/>
    </source>
</evidence>
<gene>
    <name evidence="3" type="ordered locus">Pyrfu_0158</name>
</gene>
<keyword evidence="4" id="KW-1185">Reference proteome</keyword>
<comment type="pathway">
    <text evidence="1">Amino-acid biosynthesis.</text>
</comment>
<dbReference type="OrthoDB" id="8136at2157"/>
<dbReference type="GeneID" id="11139794"/>
<dbReference type="STRING" id="694429.Pyrfu_0158"/>
<evidence type="ECO:0000313" key="3">
    <source>
        <dbReference type="EMBL" id="AEM38030.1"/>
    </source>
</evidence>
<evidence type="ECO:0000313" key="4">
    <source>
        <dbReference type="Proteomes" id="UP000001037"/>
    </source>
</evidence>
<dbReference type="RefSeq" id="WP_014025707.1">
    <property type="nucleotide sequence ID" value="NC_015931.1"/>
</dbReference>
<dbReference type="InterPro" id="IPR019887">
    <property type="entry name" value="Tscrpt_reg_AsnC/Lrp_C"/>
</dbReference>
<organism evidence="3 4">
    <name type="scientific">Pyrolobus fumarii (strain DSM 11204 / 1A)</name>
    <dbReference type="NCBI Taxonomy" id="694429"/>
    <lineage>
        <taxon>Archaea</taxon>
        <taxon>Thermoproteota</taxon>
        <taxon>Thermoprotei</taxon>
        <taxon>Desulfurococcales</taxon>
        <taxon>Pyrodictiaceae</taxon>
        <taxon>Pyrolobus</taxon>
    </lineage>
</organism>
<dbReference type="HOGENOM" id="CLU_170329_2_0_2"/>
<dbReference type="InterPro" id="IPR011008">
    <property type="entry name" value="Dimeric_a/b-barrel"/>
</dbReference>
<dbReference type="InParanoid" id="G0EEI9"/>
<proteinExistence type="predicted"/>
<dbReference type="Proteomes" id="UP000001037">
    <property type="component" value="Chromosome"/>
</dbReference>
<accession>G0EEI9</accession>
<dbReference type="AlphaFoldDB" id="G0EEI9"/>
<sequence>MPTAVLLINVEIGHEDDVFEELKKIPEVKAAYVVYGMYDIIAIVKADDLRTLRSAISERIRKIKHVSATLTHVVIEGKEFERK</sequence>
<feature type="domain" description="Transcription regulator AsnC/Lrp ligand binding" evidence="2">
    <location>
        <begin position="7"/>
        <end position="76"/>
    </location>
</feature>
<reference evidence="3 4" key="1">
    <citation type="journal article" date="2011" name="Stand. Genomic Sci.">
        <title>Complete genome sequence of the hyperthermophilic chemolithoautotroph Pyrolobus fumarii type strain (1A).</title>
        <authorList>
            <person name="Anderson I."/>
            <person name="Goker M."/>
            <person name="Nolan M."/>
            <person name="Lucas S."/>
            <person name="Hammon N."/>
            <person name="Deshpande S."/>
            <person name="Cheng J.F."/>
            <person name="Tapia R."/>
            <person name="Han C."/>
            <person name="Goodwin L."/>
            <person name="Pitluck S."/>
            <person name="Huntemann M."/>
            <person name="Liolios K."/>
            <person name="Ivanova N."/>
            <person name="Pagani I."/>
            <person name="Mavromatis K."/>
            <person name="Ovchinikova G."/>
            <person name="Pati A."/>
            <person name="Chen A."/>
            <person name="Palaniappan K."/>
            <person name="Land M."/>
            <person name="Hauser L."/>
            <person name="Brambilla E.M."/>
            <person name="Huber H."/>
            <person name="Yasawong M."/>
            <person name="Rohde M."/>
            <person name="Spring S."/>
            <person name="Abt B."/>
            <person name="Sikorski J."/>
            <person name="Wirth R."/>
            <person name="Detter J.C."/>
            <person name="Woyke T."/>
            <person name="Bristow J."/>
            <person name="Eisen J.A."/>
            <person name="Markowitz V."/>
            <person name="Hugenholtz P."/>
            <person name="Kyrpides N.C."/>
            <person name="Klenk H.P."/>
            <person name="Lapidus A."/>
        </authorList>
    </citation>
    <scope>NUCLEOTIDE SEQUENCE [LARGE SCALE GENOMIC DNA]</scope>
    <source>
        <strain evidence="4">DSM 11204 / 1A</strain>
    </source>
</reference>
<dbReference type="eggNOG" id="arCOG01117">
    <property type="taxonomic scope" value="Archaea"/>
</dbReference>
<dbReference type="Gene3D" id="3.30.70.920">
    <property type="match status" value="1"/>
</dbReference>
<protein>
    <submittedName>
        <fullName evidence="3">Transcription regulator AsnC-type</fullName>
    </submittedName>
</protein>
<dbReference type="EMBL" id="CP002838">
    <property type="protein sequence ID" value="AEM38030.1"/>
    <property type="molecule type" value="Genomic_DNA"/>
</dbReference>
<dbReference type="KEGG" id="pfm:Pyrfu_0158"/>
<evidence type="ECO:0000259" key="2">
    <source>
        <dbReference type="Pfam" id="PF01037"/>
    </source>
</evidence>
<dbReference type="Pfam" id="PF01037">
    <property type="entry name" value="AsnC_trans_reg"/>
    <property type="match status" value="1"/>
</dbReference>